<evidence type="ECO:0000256" key="14">
    <source>
        <dbReference type="ARBA" id="ARBA00023026"/>
    </source>
</evidence>
<dbReference type="Gene3D" id="3.30.565.10">
    <property type="entry name" value="Histidine kinase-like ATPase, C-terminal domain"/>
    <property type="match status" value="1"/>
</dbReference>
<dbReference type="Gene3D" id="3.30.450.20">
    <property type="entry name" value="PAS domain"/>
    <property type="match status" value="1"/>
</dbReference>
<keyword evidence="14" id="KW-0843">Virulence</keyword>
<dbReference type="SUPFAM" id="SSF55874">
    <property type="entry name" value="ATPase domain of HSP90 chaperone/DNA topoisomerase II/histidine kinase"/>
    <property type="match status" value="1"/>
</dbReference>
<keyword evidence="7" id="KW-0288">FMN</keyword>
<dbReference type="SMART" id="SM00086">
    <property type="entry name" value="PAC"/>
    <property type="match status" value="1"/>
</dbReference>
<evidence type="ECO:0000259" key="18">
    <source>
        <dbReference type="PROSITE" id="PS50113"/>
    </source>
</evidence>
<keyword evidence="15" id="KW-0675">Receptor</keyword>
<keyword evidence="10" id="KW-0547">Nucleotide-binding</keyword>
<dbReference type="PANTHER" id="PTHR41523:SF7">
    <property type="entry name" value="HISTIDINE KINASE"/>
    <property type="match status" value="1"/>
</dbReference>
<dbReference type="Pfam" id="PF13426">
    <property type="entry name" value="PAS_9"/>
    <property type="match status" value="1"/>
</dbReference>
<protein>
    <recommendedName>
        <fullName evidence="2">histidine kinase</fullName>
        <ecNumber evidence="2">2.7.13.3</ecNumber>
    </recommendedName>
</protein>
<evidence type="ECO:0000313" key="20">
    <source>
        <dbReference type="Proteomes" id="UP000561438"/>
    </source>
</evidence>
<evidence type="ECO:0000259" key="17">
    <source>
        <dbReference type="PROSITE" id="PS50112"/>
    </source>
</evidence>
<keyword evidence="3" id="KW-0600">Photoreceptor protein</keyword>
<dbReference type="PROSITE" id="PS50112">
    <property type="entry name" value="PAS"/>
    <property type="match status" value="1"/>
</dbReference>
<evidence type="ECO:0000256" key="9">
    <source>
        <dbReference type="ARBA" id="ARBA00022737"/>
    </source>
</evidence>
<evidence type="ECO:0000256" key="3">
    <source>
        <dbReference type="ARBA" id="ARBA00022543"/>
    </source>
</evidence>
<feature type="domain" description="PAC" evidence="18">
    <location>
        <begin position="114"/>
        <end position="171"/>
    </location>
</feature>
<dbReference type="EMBL" id="JABWGV010000004">
    <property type="protein sequence ID" value="NVD45564.1"/>
    <property type="molecule type" value="Genomic_DNA"/>
</dbReference>
<keyword evidence="9" id="KW-0677">Repeat</keyword>
<dbReference type="EC" id="2.7.13.3" evidence="2"/>
<accession>A0A850H0W0</accession>
<proteinExistence type="predicted"/>
<evidence type="ECO:0000256" key="15">
    <source>
        <dbReference type="ARBA" id="ARBA00023170"/>
    </source>
</evidence>
<sequence>MSELDAGDVPEKQPPDDQEEREIDARRVDDSANLSPDKAKLDSARLFTQAMEQTRMALCISDPNQDDCPIVYVNEAFVLLTGYDRDEIVGRNCRFLQGEDTSEEAVEKIQAAIDEREVRVIDILNYRKDGSAFWNALHIGPIFDDDGKLVYFYGSQWDVTEILSERERQALNDNLIRELQHRLDNLFSVIIAIIRLSGRNETDPQAMSDKIIKRIQALSAAHRASIAPDVGTEGADLCALVEEVLQPYRTSRSDRIGIVGPETTLPRNAVTPVGLALHELATNAVKYGSLSTPRGEVKVDWENAPDCLQLHWIEQGGPPIDQGIRVETKGSGIGARLIDNVLRGIDASIETDFRESGFAATITLPIAGGSGEQTPA</sequence>
<dbReference type="CDD" id="cd00130">
    <property type="entry name" value="PAS"/>
    <property type="match status" value="1"/>
</dbReference>
<dbReference type="InterPro" id="IPR011102">
    <property type="entry name" value="Sig_transdc_His_kinase_HWE"/>
</dbReference>
<evidence type="ECO:0000313" key="19">
    <source>
        <dbReference type="EMBL" id="NVD45564.1"/>
    </source>
</evidence>
<dbReference type="Proteomes" id="UP000561438">
    <property type="component" value="Unassembled WGS sequence"/>
</dbReference>
<evidence type="ECO:0000256" key="12">
    <source>
        <dbReference type="ARBA" id="ARBA00022840"/>
    </source>
</evidence>
<dbReference type="InterPro" id="IPR000700">
    <property type="entry name" value="PAS-assoc_C"/>
</dbReference>
<evidence type="ECO:0000256" key="6">
    <source>
        <dbReference type="ARBA" id="ARBA00022630"/>
    </source>
</evidence>
<dbReference type="NCBIfam" id="NF010077">
    <property type="entry name" value="PRK13559.1"/>
    <property type="match status" value="1"/>
</dbReference>
<dbReference type="SMART" id="SM00911">
    <property type="entry name" value="HWE_HK"/>
    <property type="match status" value="1"/>
</dbReference>
<feature type="domain" description="PAS" evidence="17">
    <location>
        <begin position="43"/>
        <end position="116"/>
    </location>
</feature>
<evidence type="ECO:0000256" key="4">
    <source>
        <dbReference type="ARBA" id="ARBA00022553"/>
    </source>
</evidence>
<comment type="caution">
    <text evidence="19">The sequence shown here is derived from an EMBL/GenBank/DDBJ whole genome shotgun (WGS) entry which is preliminary data.</text>
</comment>
<dbReference type="AlphaFoldDB" id="A0A850H0W0"/>
<gene>
    <name evidence="19" type="ORF">HUV48_11155</name>
</gene>
<keyword evidence="8" id="KW-0808">Transferase</keyword>
<evidence type="ECO:0000256" key="16">
    <source>
        <dbReference type="SAM" id="MobiDB-lite"/>
    </source>
</evidence>
<dbReference type="Pfam" id="PF07536">
    <property type="entry name" value="HWE_HK"/>
    <property type="match status" value="1"/>
</dbReference>
<dbReference type="GO" id="GO:0009881">
    <property type="term" value="F:photoreceptor activity"/>
    <property type="evidence" value="ECO:0007669"/>
    <property type="project" value="UniProtKB-KW"/>
</dbReference>
<evidence type="ECO:0000256" key="11">
    <source>
        <dbReference type="ARBA" id="ARBA00022777"/>
    </source>
</evidence>
<evidence type="ECO:0000256" key="1">
    <source>
        <dbReference type="ARBA" id="ARBA00000085"/>
    </source>
</evidence>
<dbReference type="PROSITE" id="PS50113">
    <property type="entry name" value="PAC"/>
    <property type="match status" value="1"/>
</dbReference>
<dbReference type="InterPro" id="IPR000014">
    <property type="entry name" value="PAS"/>
</dbReference>
<organism evidence="19 20">
    <name type="scientific">Qipengyuania atrilutea</name>
    <dbReference type="NCBI Taxonomy" id="2744473"/>
    <lineage>
        <taxon>Bacteria</taxon>
        <taxon>Pseudomonadati</taxon>
        <taxon>Pseudomonadota</taxon>
        <taxon>Alphaproteobacteria</taxon>
        <taxon>Sphingomonadales</taxon>
        <taxon>Erythrobacteraceae</taxon>
        <taxon>Qipengyuania</taxon>
    </lineage>
</organism>
<evidence type="ECO:0000256" key="10">
    <source>
        <dbReference type="ARBA" id="ARBA00022741"/>
    </source>
</evidence>
<evidence type="ECO:0000256" key="7">
    <source>
        <dbReference type="ARBA" id="ARBA00022643"/>
    </source>
</evidence>
<comment type="catalytic activity">
    <reaction evidence="1">
        <text>ATP + protein L-histidine = ADP + protein N-phospho-L-histidine.</text>
        <dbReference type="EC" id="2.7.13.3"/>
    </reaction>
</comment>
<dbReference type="NCBIfam" id="TIGR00229">
    <property type="entry name" value="sensory_box"/>
    <property type="match status" value="1"/>
</dbReference>
<dbReference type="PANTHER" id="PTHR41523">
    <property type="entry name" value="TWO-COMPONENT SYSTEM SENSOR PROTEIN"/>
    <property type="match status" value="1"/>
</dbReference>
<dbReference type="InterPro" id="IPR036890">
    <property type="entry name" value="HATPase_C_sf"/>
</dbReference>
<keyword evidence="5" id="KW-0716">Sensory transduction</keyword>
<keyword evidence="4" id="KW-0597">Phosphoprotein</keyword>
<name>A0A850H0W0_9SPHN</name>
<dbReference type="SMART" id="SM00091">
    <property type="entry name" value="PAS"/>
    <property type="match status" value="1"/>
</dbReference>
<dbReference type="SUPFAM" id="SSF55785">
    <property type="entry name" value="PYP-like sensor domain (PAS domain)"/>
    <property type="match status" value="1"/>
</dbReference>
<dbReference type="RefSeq" id="WP_176267880.1">
    <property type="nucleotide sequence ID" value="NZ_JABWGV010000004.1"/>
</dbReference>
<keyword evidence="11" id="KW-0418">Kinase</keyword>
<dbReference type="InterPro" id="IPR035965">
    <property type="entry name" value="PAS-like_dom_sf"/>
</dbReference>
<dbReference type="GO" id="GO:0004673">
    <property type="term" value="F:protein histidine kinase activity"/>
    <property type="evidence" value="ECO:0007669"/>
    <property type="project" value="UniProtKB-EC"/>
</dbReference>
<keyword evidence="12" id="KW-0067">ATP-binding</keyword>
<keyword evidence="6" id="KW-0285">Flavoprotein</keyword>
<feature type="region of interest" description="Disordered" evidence="16">
    <location>
        <begin position="1"/>
        <end position="36"/>
    </location>
</feature>
<evidence type="ECO:0000256" key="5">
    <source>
        <dbReference type="ARBA" id="ARBA00022606"/>
    </source>
</evidence>
<evidence type="ECO:0000256" key="8">
    <source>
        <dbReference type="ARBA" id="ARBA00022679"/>
    </source>
</evidence>
<dbReference type="InterPro" id="IPR001610">
    <property type="entry name" value="PAC"/>
</dbReference>
<reference evidence="19 20" key="1">
    <citation type="submission" date="2020-06" db="EMBL/GenBank/DDBJ databases">
        <title>Altererythrobacter sp. HHU K3-1.</title>
        <authorList>
            <person name="Zhang D."/>
            <person name="Xue H."/>
        </authorList>
    </citation>
    <scope>NUCLEOTIDE SEQUENCE [LARGE SCALE GENOMIC DNA]</scope>
    <source>
        <strain evidence="19 20">HHU K3-1</strain>
    </source>
</reference>
<dbReference type="GO" id="GO:0005524">
    <property type="term" value="F:ATP binding"/>
    <property type="evidence" value="ECO:0007669"/>
    <property type="project" value="UniProtKB-KW"/>
</dbReference>
<keyword evidence="13" id="KW-0157">Chromophore</keyword>
<evidence type="ECO:0000256" key="2">
    <source>
        <dbReference type="ARBA" id="ARBA00012438"/>
    </source>
</evidence>
<keyword evidence="20" id="KW-1185">Reference proteome</keyword>
<evidence type="ECO:0000256" key="13">
    <source>
        <dbReference type="ARBA" id="ARBA00022991"/>
    </source>
</evidence>